<dbReference type="EMBL" id="CP046620">
    <property type="protein sequence ID" value="QHQ37511.1"/>
    <property type="molecule type" value="Genomic_DNA"/>
</dbReference>
<keyword evidence="2" id="KW-1185">Reference proteome</keyword>
<proteinExistence type="predicted"/>
<dbReference type="AlphaFoldDB" id="A0A6P1T6R6"/>
<reference evidence="1 2" key="1">
    <citation type="submission" date="2019-12" db="EMBL/GenBank/DDBJ databases">
        <title>Complete genome sequence of Algicella marina strain 9Alg 56(T) isolated from the red alga Tichocarpus crinitus.</title>
        <authorList>
            <person name="Kim S.-G."/>
            <person name="Nedashkovskaya O.I."/>
        </authorList>
    </citation>
    <scope>NUCLEOTIDE SEQUENCE [LARGE SCALE GENOMIC DNA]</scope>
    <source>
        <strain evidence="1 2">9Alg 56</strain>
    </source>
</reference>
<dbReference type="Proteomes" id="UP000464495">
    <property type="component" value="Chromosome"/>
</dbReference>
<evidence type="ECO:0000313" key="1">
    <source>
        <dbReference type="EMBL" id="QHQ37511.1"/>
    </source>
</evidence>
<name>A0A6P1T6R6_9RHOB</name>
<sequence>MTPERVAGMFTQSDGAFRFARWARPLAPVIFGTDDASLGPLKDGLRVVASLADLSLVEADPEFGSNFMMFFCRDWAELRDVPDMGRMLPDFDGLIGRLEAAGANQYRHFAHEPDGAIRFCVCLLRMDAALAAMPAEDLAQLQAARSLLLWSDTAFRDRSPLAQVPAGTIVAPDVAALIRAGYDRALPDASDDPALAYRLAARAGLLLGDLA</sequence>
<gene>
    <name evidence="1" type="ORF">GO499_19475</name>
</gene>
<organism evidence="1 2">
    <name type="scientific">Algicella marina</name>
    <dbReference type="NCBI Taxonomy" id="2683284"/>
    <lineage>
        <taxon>Bacteria</taxon>
        <taxon>Pseudomonadati</taxon>
        <taxon>Pseudomonadota</taxon>
        <taxon>Alphaproteobacteria</taxon>
        <taxon>Rhodobacterales</taxon>
        <taxon>Paracoccaceae</taxon>
        <taxon>Algicella</taxon>
    </lineage>
</organism>
<accession>A0A6P1T6R6</accession>
<protein>
    <submittedName>
        <fullName evidence="1">Uncharacterized protein</fullName>
    </submittedName>
</protein>
<dbReference type="KEGG" id="amaq:GO499_19475"/>
<evidence type="ECO:0000313" key="2">
    <source>
        <dbReference type="Proteomes" id="UP000464495"/>
    </source>
</evidence>